<keyword evidence="1" id="KW-1133">Transmembrane helix</keyword>
<keyword evidence="3" id="KW-1185">Reference proteome</keyword>
<reference evidence="2 3" key="1">
    <citation type="journal article" date="2014" name="Appl. Environ. Microbiol.">
        <title>Comparative genomic and morphological analysis of Listeria phages isolated from farm environments.</title>
        <authorList>
            <person name="Denes T."/>
            <person name="Vongkamjan K."/>
            <person name="Ackermann H.W."/>
            <person name="Moreno Switt A.I."/>
            <person name="Wiedmann M."/>
            <person name="den Bakker H.C."/>
        </authorList>
    </citation>
    <scope>NUCLEOTIDE SEQUENCE [LARGE SCALE GENOMIC DNA]</scope>
</reference>
<evidence type="ECO:0000313" key="2">
    <source>
        <dbReference type="EMBL" id="AHL19107.1"/>
    </source>
</evidence>
<name>A0A059T6U1_9CAUD</name>
<keyword evidence="1" id="KW-0812">Transmembrane</keyword>
<evidence type="ECO:0000256" key="1">
    <source>
        <dbReference type="SAM" id="Phobius"/>
    </source>
</evidence>
<proteinExistence type="predicted"/>
<organism evidence="2 3">
    <name type="scientific">Listeria phage LP-064</name>
    <dbReference type="NCBI Taxonomy" id="1458853"/>
    <lineage>
        <taxon>Viruses</taxon>
        <taxon>Duplodnaviria</taxon>
        <taxon>Heunggongvirae</taxon>
        <taxon>Uroviricota</taxon>
        <taxon>Caudoviricetes</taxon>
        <taxon>Herelleviridae</taxon>
        <taxon>Jasinskavirinae</taxon>
        <taxon>Pecentumvirus</taxon>
        <taxon>Pecentumvirus LP064</taxon>
    </lineage>
</organism>
<sequence>MSIMFIAILASVLFQVGIFWTSYHVISDLQRHVSLGDIQGITQNFTLIIATFIAGVANIVLLMSLVYTFIIYFVIVVSFMVIVVVAWSM</sequence>
<evidence type="ECO:0000313" key="3">
    <source>
        <dbReference type="Proteomes" id="UP000026994"/>
    </source>
</evidence>
<feature type="transmembrane region" description="Helical" evidence="1">
    <location>
        <begin position="69"/>
        <end position="87"/>
    </location>
</feature>
<dbReference type="EMBL" id="KJ094029">
    <property type="protein sequence ID" value="AHL19107.1"/>
    <property type="molecule type" value="Genomic_DNA"/>
</dbReference>
<gene>
    <name evidence="2" type="ORF">LP064_204</name>
</gene>
<feature type="transmembrane region" description="Helical" evidence="1">
    <location>
        <begin position="45"/>
        <end position="63"/>
    </location>
</feature>
<keyword evidence="1" id="KW-0472">Membrane</keyword>
<protein>
    <submittedName>
        <fullName evidence="2">Uncharacterized protein</fullName>
    </submittedName>
</protein>
<feature type="transmembrane region" description="Helical" evidence="1">
    <location>
        <begin position="6"/>
        <end position="25"/>
    </location>
</feature>
<accession>A0A059T6U1</accession>
<dbReference type="Proteomes" id="UP000026994">
    <property type="component" value="Segment"/>
</dbReference>